<reference evidence="1 2" key="1">
    <citation type="journal article" date="2018" name="Sci. Rep.">
        <title>Genomic signatures of local adaptation to the degree of environmental predictability in rotifers.</title>
        <authorList>
            <person name="Franch-Gras L."/>
            <person name="Hahn C."/>
            <person name="Garcia-Roger E.M."/>
            <person name="Carmona M.J."/>
            <person name="Serra M."/>
            <person name="Gomez A."/>
        </authorList>
    </citation>
    <scope>NUCLEOTIDE SEQUENCE [LARGE SCALE GENOMIC DNA]</scope>
    <source>
        <strain evidence="1">HYR1</strain>
    </source>
</reference>
<comment type="caution">
    <text evidence="1">The sequence shown here is derived from an EMBL/GenBank/DDBJ whole genome shotgun (WGS) entry which is preliminary data.</text>
</comment>
<dbReference type="OrthoDB" id="10555256at2759"/>
<gene>
    <name evidence="1" type="ORF">BpHYR1_004533</name>
</gene>
<sequence length="83" mass="9614">MCQIFQNLFSGDDEQELLIPLSSKFSDILVSESDQMKINEYLEEIYENQGGTYFKKILSVLISNRSTFQTSTACEIKQKYSKK</sequence>
<organism evidence="1 2">
    <name type="scientific">Brachionus plicatilis</name>
    <name type="common">Marine rotifer</name>
    <name type="synonym">Brachionus muelleri</name>
    <dbReference type="NCBI Taxonomy" id="10195"/>
    <lineage>
        <taxon>Eukaryota</taxon>
        <taxon>Metazoa</taxon>
        <taxon>Spiralia</taxon>
        <taxon>Gnathifera</taxon>
        <taxon>Rotifera</taxon>
        <taxon>Eurotatoria</taxon>
        <taxon>Monogononta</taxon>
        <taxon>Pseudotrocha</taxon>
        <taxon>Ploima</taxon>
        <taxon>Brachionidae</taxon>
        <taxon>Brachionus</taxon>
    </lineage>
</organism>
<evidence type="ECO:0000313" key="1">
    <source>
        <dbReference type="EMBL" id="RNA08072.1"/>
    </source>
</evidence>
<accession>A0A3M7QA35</accession>
<dbReference type="AlphaFoldDB" id="A0A3M7QA35"/>
<feature type="non-terminal residue" evidence="1">
    <location>
        <position position="83"/>
    </location>
</feature>
<proteinExistence type="predicted"/>
<name>A0A3M7QA35_BRAPC</name>
<dbReference type="Proteomes" id="UP000276133">
    <property type="component" value="Unassembled WGS sequence"/>
</dbReference>
<keyword evidence="2" id="KW-1185">Reference proteome</keyword>
<evidence type="ECO:0000313" key="2">
    <source>
        <dbReference type="Proteomes" id="UP000276133"/>
    </source>
</evidence>
<protein>
    <submittedName>
        <fullName evidence="1">Uncharacterized protein</fullName>
    </submittedName>
</protein>
<dbReference type="EMBL" id="REGN01006865">
    <property type="protein sequence ID" value="RNA08072.1"/>
    <property type="molecule type" value="Genomic_DNA"/>
</dbReference>